<dbReference type="InterPro" id="IPR013740">
    <property type="entry name" value="Redoxin"/>
</dbReference>
<protein>
    <submittedName>
        <fullName evidence="6">TlpA family protein disulfide reductase</fullName>
    </submittedName>
</protein>
<dbReference type="CDD" id="cd02966">
    <property type="entry name" value="TlpA_like_family"/>
    <property type="match status" value="1"/>
</dbReference>
<keyword evidence="2" id="KW-0201">Cytochrome c-type biogenesis</keyword>
<comment type="subcellular location">
    <subcellularLocation>
        <location evidence="1">Cell envelope</location>
    </subcellularLocation>
</comment>
<sequence length="445" mass="51300">MKIRYTIILAILICLDARGGLAQIKPLSIGDQVPDIALTNIINYKKTTANLSDFKGKLLILDFWATWCSPCVYMLPKTDSLQKVFEGKVQFLPVTTQRQYLAGPFLEKLRKNKHVVIPSVIGDKILHNYFPHMFIPYYVWINPEGKVIATTEQDQVTSENIKKVLRGEALNVKNVIGAREKILDRSKQVFILGMPFIERDSNNVELTLLDTNKLMIQSVATKYLPNVIGQGWNNSTHFVSTNTSILGLYQFLYGITVKPNTMDFYNKDRYAIEVDDSIKNKVTFTDEGYGEWLKENGYCYELVWKNIKTWDEKVSLLKDDLDRYFAKPLGIKIELEKRPVVCDILIMTDSTKLKTLGGKPVEEHDAYTYKQRNRTLGWFKNQLTYFWQGSGRSIINETNYKGKVDLDLNCKMSDKIELNKKLAKYGLKVIEAERPLDILIVKNRY</sequence>
<dbReference type="InterPro" id="IPR036249">
    <property type="entry name" value="Thioredoxin-like_sf"/>
</dbReference>
<evidence type="ECO:0000259" key="5">
    <source>
        <dbReference type="PROSITE" id="PS51352"/>
    </source>
</evidence>
<evidence type="ECO:0000256" key="4">
    <source>
        <dbReference type="ARBA" id="ARBA00023284"/>
    </source>
</evidence>
<evidence type="ECO:0000256" key="2">
    <source>
        <dbReference type="ARBA" id="ARBA00022748"/>
    </source>
</evidence>
<dbReference type="InterPro" id="IPR050553">
    <property type="entry name" value="Thioredoxin_ResA/DsbE_sf"/>
</dbReference>
<dbReference type="PANTHER" id="PTHR42852">
    <property type="entry name" value="THIOL:DISULFIDE INTERCHANGE PROTEIN DSBE"/>
    <property type="match status" value="1"/>
</dbReference>
<dbReference type="Pfam" id="PF08534">
    <property type="entry name" value="Redoxin"/>
    <property type="match status" value="1"/>
</dbReference>
<dbReference type="AlphaFoldDB" id="A0A552UUL7"/>
<evidence type="ECO:0000256" key="3">
    <source>
        <dbReference type="ARBA" id="ARBA00023157"/>
    </source>
</evidence>
<keyword evidence="3" id="KW-1015">Disulfide bond</keyword>
<dbReference type="PROSITE" id="PS51352">
    <property type="entry name" value="THIOREDOXIN_2"/>
    <property type="match status" value="1"/>
</dbReference>
<comment type="caution">
    <text evidence="6">The sequence shown here is derived from an EMBL/GenBank/DDBJ whole genome shotgun (WGS) entry which is preliminary data.</text>
</comment>
<gene>
    <name evidence="6" type="ORF">FMM05_19305</name>
</gene>
<keyword evidence="4" id="KW-0676">Redox-active center</keyword>
<evidence type="ECO:0000256" key="1">
    <source>
        <dbReference type="ARBA" id="ARBA00004196"/>
    </source>
</evidence>
<name>A0A552UUL7_9FLAO</name>
<dbReference type="SUPFAM" id="SSF52833">
    <property type="entry name" value="Thioredoxin-like"/>
    <property type="match status" value="1"/>
</dbReference>
<dbReference type="InterPro" id="IPR013766">
    <property type="entry name" value="Thioredoxin_domain"/>
</dbReference>
<evidence type="ECO:0000313" key="6">
    <source>
        <dbReference type="EMBL" id="TRW21938.1"/>
    </source>
</evidence>
<dbReference type="Proteomes" id="UP000320643">
    <property type="component" value="Unassembled WGS sequence"/>
</dbReference>
<reference evidence="6 7" key="1">
    <citation type="submission" date="2019-07" db="EMBL/GenBank/DDBJ databases">
        <title>Flavobacterium sp. nov., isolated from glacier ice.</title>
        <authorList>
            <person name="Liu Q."/>
            <person name="Xin Y.-H."/>
        </authorList>
    </citation>
    <scope>NUCLEOTIDE SEQUENCE [LARGE SCALE GENOMIC DNA]</scope>
    <source>
        <strain evidence="6 7">ZT4R6</strain>
    </source>
</reference>
<organism evidence="6 7">
    <name type="scientific">Flavobacterium zepuense</name>
    <dbReference type="NCBI Taxonomy" id="2593302"/>
    <lineage>
        <taxon>Bacteria</taxon>
        <taxon>Pseudomonadati</taxon>
        <taxon>Bacteroidota</taxon>
        <taxon>Flavobacteriia</taxon>
        <taxon>Flavobacteriales</taxon>
        <taxon>Flavobacteriaceae</taxon>
        <taxon>Flavobacterium</taxon>
    </lineage>
</organism>
<feature type="domain" description="Thioredoxin" evidence="5">
    <location>
        <begin position="27"/>
        <end position="170"/>
    </location>
</feature>
<dbReference type="PANTHER" id="PTHR42852:SF6">
    <property type="entry name" value="THIOL:DISULFIDE INTERCHANGE PROTEIN DSBE"/>
    <property type="match status" value="1"/>
</dbReference>
<dbReference type="RefSeq" id="WP_143375067.1">
    <property type="nucleotide sequence ID" value="NZ_VJVZ01000016.1"/>
</dbReference>
<dbReference type="GO" id="GO:0030313">
    <property type="term" value="C:cell envelope"/>
    <property type="evidence" value="ECO:0007669"/>
    <property type="project" value="UniProtKB-SubCell"/>
</dbReference>
<dbReference type="GO" id="GO:0017004">
    <property type="term" value="P:cytochrome complex assembly"/>
    <property type="evidence" value="ECO:0007669"/>
    <property type="project" value="UniProtKB-KW"/>
</dbReference>
<dbReference type="GO" id="GO:0016491">
    <property type="term" value="F:oxidoreductase activity"/>
    <property type="evidence" value="ECO:0007669"/>
    <property type="project" value="InterPro"/>
</dbReference>
<dbReference type="OrthoDB" id="9815205at2"/>
<dbReference type="Gene3D" id="3.40.30.10">
    <property type="entry name" value="Glutaredoxin"/>
    <property type="match status" value="1"/>
</dbReference>
<dbReference type="EMBL" id="VJVZ01000016">
    <property type="protein sequence ID" value="TRW21938.1"/>
    <property type="molecule type" value="Genomic_DNA"/>
</dbReference>
<accession>A0A552UUL7</accession>
<keyword evidence="7" id="KW-1185">Reference proteome</keyword>
<proteinExistence type="predicted"/>
<evidence type="ECO:0000313" key="7">
    <source>
        <dbReference type="Proteomes" id="UP000320643"/>
    </source>
</evidence>